<sequence>MKFESRYSAKLLFQFRVEVNGSSGVRRLCEERILTFSAENARQALREAKRRGRAAKYRFPNSDGNPVYFEFVGVLELIRLLDGDSDEVWYEIVERVRPMERRSTLIPPEKRLSAIRHAE</sequence>
<organism evidence="1 2">
    <name type="scientific">Caulifigura coniformis</name>
    <dbReference type="NCBI Taxonomy" id="2527983"/>
    <lineage>
        <taxon>Bacteria</taxon>
        <taxon>Pseudomonadati</taxon>
        <taxon>Planctomycetota</taxon>
        <taxon>Planctomycetia</taxon>
        <taxon>Planctomycetales</taxon>
        <taxon>Planctomycetaceae</taxon>
        <taxon>Caulifigura</taxon>
    </lineage>
</organism>
<reference evidence="1 2" key="1">
    <citation type="submission" date="2019-02" db="EMBL/GenBank/DDBJ databases">
        <title>Deep-cultivation of Planctomycetes and their phenomic and genomic characterization uncovers novel biology.</title>
        <authorList>
            <person name="Wiegand S."/>
            <person name="Jogler M."/>
            <person name="Boedeker C."/>
            <person name="Pinto D."/>
            <person name="Vollmers J."/>
            <person name="Rivas-Marin E."/>
            <person name="Kohn T."/>
            <person name="Peeters S.H."/>
            <person name="Heuer A."/>
            <person name="Rast P."/>
            <person name="Oberbeckmann S."/>
            <person name="Bunk B."/>
            <person name="Jeske O."/>
            <person name="Meyerdierks A."/>
            <person name="Storesund J.E."/>
            <person name="Kallscheuer N."/>
            <person name="Luecker S."/>
            <person name="Lage O.M."/>
            <person name="Pohl T."/>
            <person name="Merkel B.J."/>
            <person name="Hornburger P."/>
            <person name="Mueller R.-W."/>
            <person name="Bruemmer F."/>
            <person name="Labrenz M."/>
            <person name="Spormann A.M."/>
            <person name="Op den Camp H."/>
            <person name="Overmann J."/>
            <person name="Amann R."/>
            <person name="Jetten M.S.M."/>
            <person name="Mascher T."/>
            <person name="Medema M.H."/>
            <person name="Devos D.P."/>
            <person name="Kaster A.-K."/>
            <person name="Ovreas L."/>
            <person name="Rohde M."/>
            <person name="Galperin M.Y."/>
            <person name="Jogler C."/>
        </authorList>
    </citation>
    <scope>NUCLEOTIDE SEQUENCE [LARGE SCALE GENOMIC DNA]</scope>
    <source>
        <strain evidence="1 2">Pan44</strain>
    </source>
</reference>
<evidence type="ECO:0000313" key="2">
    <source>
        <dbReference type="Proteomes" id="UP000315700"/>
    </source>
</evidence>
<dbReference type="Proteomes" id="UP000315700">
    <property type="component" value="Chromosome"/>
</dbReference>
<dbReference type="RefSeq" id="WP_145030999.1">
    <property type="nucleotide sequence ID" value="NZ_CP036271.1"/>
</dbReference>
<dbReference type="OrthoDB" id="795527at2"/>
<accession>A0A517SGG8</accession>
<dbReference type="KEGG" id="ccos:Pan44_32680"/>
<evidence type="ECO:0000313" key="1">
    <source>
        <dbReference type="EMBL" id="QDT55226.1"/>
    </source>
</evidence>
<protein>
    <recommendedName>
        <fullName evidence="3">DUF4288 domain-containing protein</fullName>
    </recommendedName>
</protein>
<dbReference type="InterPro" id="IPR025630">
    <property type="entry name" value="DUF4288"/>
</dbReference>
<proteinExistence type="predicted"/>
<gene>
    <name evidence="1" type="ORF">Pan44_32680</name>
</gene>
<dbReference type="EMBL" id="CP036271">
    <property type="protein sequence ID" value="QDT55226.1"/>
    <property type="molecule type" value="Genomic_DNA"/>
</dbReference>
<name>A0A517SGG8_9PLAN</name>
<dbReference type="Pfam" id="PF14119">
    <property type="entry name" value="DUF4288"/>
    <property type="match status" value="1"/>
</dbReference>
<dbReference type="InParanoid" id="A0A517SGG8"/>
<keyword evidence="2" id="KW-1185">Reference proteome</keyword>
<evidence type="ECO:0008006" key="3">
    <source>
        <dbReference type="Google" id="ProtNLM"/>
    </source>
</evidence>
<dbReference type="AlphaFoldDB" id="A0A517SGG8"/>